<proteinExistence type="predicted"/>
<gene>
    <name evidence="1" type="ORF">AW09_003667</name>
</gene>
<evidence type="ECO:0000313" key="2">
    <source>
        <dbReference type="Proteomes" id="UP000020077"/>
    </source>
</evidence>
<organism evidence="1 2">
    <name type="scientific">Candidatus Accumulibacter phosphatis</name>
    <dbReference type="NCBI Taxonomy" id="327160"/>
    <lineage>
        <taxon>Bacteria</taxon>
        <taxon>Pseudomonadati</taxon>
        <taxon>Pseudomonadota</taxon>
        <taxon>Betaproteobacteria</taxon>
        <taxon>Candidatus Accumulibacter</taxon>
    </lineage>
</organism>
<dbReference type="EMBL" id="JDVG02000580">
    <property type="protein sequence ID" value="KFB71205.1"/>
    <property type="molecule type" value="Genomic_DNA"/>
</dbReference>
<reference evidence="1 2" key="1">
    <citation type="submission" date="2014-02" db="EMBL/GenBank/DDBJ databases">
        <title>Expanding our view of genomic diversity in Candidatus Accumulibacter clades.</title>
        <authorList>
            <person name="Skennerton C.T."/>
            <person name="Barr J.J."/>
            <person name="Slater F.R."/>
            <person name="Bond P.L."/>
            <person name="Tyson G.W."/>
        </authorList>
    </citation>
    <scope>NUCLEOTIDE SEQUENCE [LARGE SCALE GENOMIC DNA]</scope>
    <source>
        <strain evidence="2">BA-91</strain>
    </source>
</reference>
<name>A0A080LU77_9PROT</name>
<comment type="caution">
    <text evidence="1">The sequence shown here is derived from an EMBL/GenBank/DDBJ whole genome shotgun (WGS) entry which is preliminary data.</text>
</comment>
<protein>
    <submittedName>
        <fullName evidence="1">Uncharacterized protein</fullName>
    </submittedName>
</protein>
<sequence length="301" mass="34151">MTPLVDKLDSVIRNWDRVAQPIQVSMKSRGLEHDQSRRMALDVRSLGIDLFNEHQMLEQAERITHLLKDVFAELPDVVDKLEEDSVAIANLHKDRERAQKRADDWVREVTYEAQIGLVFKDTLKISPNGVEWKGSRVALDNVTGVGWGATRNSVNGVPTGTDYFIFWCDQYNVTRVQLNRENVYSTFIDKLWKAVGVRLLTEMLGGLREGKRYRFGDAILDDFGMELTKSHIFSADEKIKATWAELQIWSANGSLCIGKTNDKKAVLTLQYQGANNAHVLEAAIRTLFKTGNPRLSSILED</sequence>
<evidence type="ECO:0000313" key="1">
    <source>
        <dbReference type="EMBL" id="KFB71205.1"/>
    </source>
</evidence>
<dbReference type="AlphaFoldDB" id="A0A080LU77"/>
<accession>A0A080LU77</accession>
<dbReference type="Proteomes" id="UP000020077">
    <property type="component" value="Unassembled WGS sequence"/>
</dbReference>